<evidence type="ECO:0000256" key="1">
    <source>
        <dbReference type="ARBA" id="ARBA00009865"/>
    </source>
</evidence>
<keyword evidence="2 4" id="KW-0378">Hydrolase</keyword>
<comment type="caution">
    <text evidence="5">The sequence shown here is derived from an EMBL/GenBank/DDBJ whole genome shotgun (WGS) entry which is preliminary data.</text>
</comment>
<dbReference type="Proteomes" id="UP000245489">
    <property type="component" value="Unassembled WGS sequence"/>
</dbReference>
<protein>
    <submittedName>
        <fullName evidence="5">Glycosyl hydrolase family 43</fullName>
    </submittedName>
</protein>
<dbReference type="AlphaFoldDB" id="A0A316DHA4"/>
<dbReference type="PANTHER" id="PTHR22925">
    <property type="entry name" value="GLYCOSYL HYDROLASE 43 FAMILY MEMBER"/>
    <property type="match status" value="1"/>
</dbReference>
<dbReference type="InterPro" id="IPR023296">
    <property type="entry name" value="Glyco_hydro_beta-prop_sf"/>
</dbReference>
<dbReference type="OrthoDB" id="273314at2"/>
<evidence type="ECO:0000256" key="4">
    <source>
        <dbReference type="RuleBase" id="RU361187"/>
    </source>
</evidence>
<evidence type="ECO:0000256" key="2">
    <source>
        <dbReference type="ARBA" id="ARBA00022801"/>
    </source>
</evidence>
<dbReference type="GO" id="GO:0005975">
    <property type="term" value="P:carbohydrate metabolic process"/>
    <property type="evidence" value="ECO:0007669"/>
    <property type="project" value="InterPro"/>
</dbReference>
<organism evidence="5 6">
    <name type="scientific">Arcicella aurantiaca</name>
    <dbReference type="NCBI Taxonomy" id="591202"/>
    <lineage>
        <taxon>Bacteria</taxon>
        <taxon>Pseudomonadati</taxon>
        <taxon>Bacteroidota</taxon>
        <taxon>Cytophagia</taxon>
        <taxon>Cytophagales</taxon>
        <taxon>Flectobacillaceae</taxon>
        <taxon>Arcicella</taxon>
    </lineage>
</organism>
<sequence length="469" mass="52260">MKNSLYLNLVICLIIALANPLKGQNKYQSITSGVSWFDDKGLTVSAHGACIVKESNRYYLFGEKHLDNSNAFAGVNCYSSTDLCNWKNEGIALAVQDSGRLGENRVGERPKVMKCPKTGEYIMYLHTDNSAYKDQCVGYATSKNITGPYKFKGAILFNGNPIKKWDMGTFQDTDGKGYILIHGGEIYQLSDDYKSVVSQVNKNMTAGFESPTLFKKGKTYYLLGSHLTSWERNDNYYYTATSLNGTWTARGIFAPAGTLTWNSQSTFVLPIAGKSDTTYMYMGDRWSFPLQASAATYVWQPLTISDTTISLATYQENWSVDLKSGIATIKNLKGKTFEFTDTKAINYTGKWADKMSDSLKMFASDTKDASFKIKFKGSKISLYSTFIPDGGYAKVTLFDKNGKILHTAIVDMYCKYAVASLAYCSSMLKKGEYTLNVTVMGEHSTWSDKRKSNYGSIGNFVSIKKIVID</sequence>
<evidence type="ECO:0000313" key="6">
    <source>
        <dbReference type="Proteomes" id="UP000245489"/>
    </source>
</evidence>
<keyword evidence="6" id="KW-1185">Reference proteome</keyword>
<accession>A0A316DHA4</accession>
<dbReference type="Gene3D" id="2.115.10.20">
    <property type="entry name" value="Glycosyl hydrolase domain, family 43"/>
    <property type="match status" value="1"/>
</dbReference>
<proteinExistence type="inferred from homology"/>
<name>A0A316DHA4_9BACT</name>
<keyword evidence="3 4" id="KW-0326">Glycosidase</keyword>
<dbReference type="Gene3D" id="2.60.120.260">
    <property type="entry name" value="Galactose-binding domain-like"/>
    <property type="match status" value="1"/>
</dbReference>
<dbReference type="PANTHER" id="PTHR22925:SF3">
    <property type="entry name" value="GLYCOSYL HYDROLASE FAMILY PROTEIN 43"/>
    <property type="match status" value="1"/>
</dbReference>
<dbReference type="GO" id="GO:0004553">
    <property type="term" value="F:hydrolase activity, hydrolyzing O-glycosyl compounds"/>
    <property type="evidence" value="ECO:0007669"/>
    <property type="project" value="InterPro"/>
</dbReference>
<dbReference type="RefSeq" id="WP_109745576.1">
    <property type="nucleotide sequence ID" value="NZ_QGGO01000050.1"/>
</dbReference>
<dbReference type="SUPFAM" id="SSF75005">
    <property type="entry name" value="Arabinanase/levansucrase/invertase"/>
    <property type="match status" value="1"/>
</dbReference>
<reference evidence="5 6" key="1">
    <citation type="submission" date="2018-05" db="EMBL/GenBank/DDBJ databases">
        <title>Genomic Encyclopedia of Archaeal and Bacterial Type Strains, Phase II (KMG-II): from individual species to whole genera.</title>
        <authorList>
            <person name="Goeker M."/>
        </authorList>
    </citation>
    <scope>NUCLEOTIDE SEQUENCE [LARGE SCALE GENOMIC DNA]</scope>
    <source>
        <strain evidence="5 6">DSM 22214</strain>
    </source>
</reference>
<dbReference type="EMBL" id="QGGO01000050">
    <property type="protein sequence ID" value="PWK16619.1"/>
    <property type="molecule type" value="Genomic_DNA"/>
</dbReference>
<gene>
    <name evidence="5" type="ORF">LV89_04881</name>
</gene>
<dbReference type="CDD" id="cd18821">
    <property type="entry name" value="GH43_Pc3Gal43A-like"/>
    <property type="match status" value="1"/>
</dbReference>
<evidence type="ECO:0000256" key="3">
    <source>
        <dbReference type="ARBA" id="ARBA00023295"/>
    </source>
</evidence>
<comment type="similarity">
    <text evidence="1 4">Belongs to the glycosyl hydrolase 43 family.</text>
</comment>
<evidence type="ECO:0000313" key="5">
    <source>
        <dbReference type="EMBL" id="PWK16619.1"/>
    </source>
</evidence>
<dbReference type="InterPro" id="IPR006710">
    <property type="entry name" value="Glyco_hydro_43"/>
</dbReference>
<dbReference type="Pfam" id="PF04616">
    <property type="entry name" value="Glyco_hydro_43"/>
    <property type="match status" value="1"/>
</dbReference>